<sequence>MDHVVAETSEELLVSGIRAQVSVAGEKGRARSSHGVGEGCPAALEPLHFLHETIDIFDGEVVSERERALEGGLAFGGGRNCEGGRAVGSPVGSLAVVLVLASSSSGDGCLVLVLPDHGLHERERVGEPDVESGCHDRGGENRGRESEDDVGDGANEGLDLAVDLRHDRLLLLLLLVLRLGGMLLLLVLLLLVDDAAVQELGDGTECFLEGGGSGSHEVGESDDEDAKDEVDHHQQGRHNDVECVGVDVSVGHCDDGQRDVPKRTKEKKEKETCV</sequence>
<keyword evidence="2" id="KW-1185">Reference proteome</keyword>
<comment type="caution">
    <text evidence="1">The sequence shown here is derived from an EMBL/GenBank/DDBJ whole genome shotgun (WGS) entry which is preliminary data.</text>
</comment>
<proteinExistence type="predicted"/>
<protein>
    <submittedName>
        <fullName evidence="1">Uncharacterized protein</fullName>
    </submittedName>
</protein>
<gene>
    <name evidence="1" type="ORF">F4820DRAFT_402030</name>
</gene>
<accession>A0ACB9ZJH5</accession>
<dbReference type="Proteomes" id="UP001497700">
    <property type="component" value="Unassembled WGS sequence"/>
</dbReference>
<reference evidence="1 2" key="1">
    <citation type="journal article" date="2022" name="New Phytol.">
        <title>Ecological generalism drives hyperdiversity of secondary metabolite gene clusters in xylarialean endophytes.</title>
        <authorList>
            <person name="Franco M.E.E."/>
            <person name="Wisecaver J.H."/>
            <person name="Arnold A.E."/>
            <person name="Ju Y.M."/>
            <person name="Slot J.C."/>
            <person name="Ahrendt S."/>
            <person name="Moore L.P."/>
            <person name="Eastman K.E."/>
            <person name="Scott K."/>
            <person name="Konkel Z."/>
            <person name="Mondo S.J."/>
            <person name="Kuo A."/>
            <person name="Hayes R.D."/>
            <person name="Haridas S."/>
            <person name="Andreopoulos B."/>
            <person name="Riley R."/>
            <person name="LaButti K."/>
            <person name="Pangilinan J."/>
            <person name="Lipzen A."/>
            <person name="Amirebrahimi M."/>
            <person name="Yan J."/>
            <person name="Adam C."/>
            <person name="Keymanesh K."/>
            <person name="Ng V."/>
            <person name="Louie K."/>
            <person name="Northen T."/>
            <person name="Drula E."/>
            <person name="Henrissat B."/>
            <person name="Hsieh H.M."/>
            <person name="Youens-Clark K."/>
            <person name="Lutzoni F."/>
            <person name="Miadlikowska J."/>
            <person name="Eastwood D.C."/>
            <person name="Hamelin R.C."/>
            <person name="Grigoriev I.V."/>
            <person name="U'Ren J.M."/>
        </authorList>
    </citation>
    <scope>NUCLEOTIDE SEQUENCE [LARGE SCALE GENOMIC DNA]</scope>
    <source>
        <strain evidence="1 2">CBS 119005</strain>
    </source>
</reference>
<evidence type="ECO:0000313" key="2">
    <source>
        <dbReference type="Proteomes" id="UP001497700"/>
    </source>
</evidence>
<organism evidence="1 2">
    <name type="scientific">Hypoxylon rubiginosum</name>
    <dbReference type="NCBI Taxonomy" id="110542"/>
    <lineage>
        <taxon>Eukaryota</taxon>
        <taxon>Fungi</taxon>
        <taxon>Dikarya</taxon>
        <taxon>Ascomycota</taxon>
        <taxon>Pezizomycotina</taxon>
        <taxon>Sordariomycetes</taxon>
        <taxon>Xylariomycetidae</taxon>
        <taxon>Xylariales</taxon>
        <taxon>Hypoxylaceae</taxon>
        <taxon>Hypoxylon</taxon>
    </lineage>
</organism>
<name>A0ACB9ZJH5_9PEZI</name>
<evidence type="ECO:0000313" key="1">
    <source>
        <dbReference type="EMBL" id="KAI4870815.1"/>
    </source>
</evidence>
<dbReference type="EMBL" id="MU393422">
    <property type="protein sequence ID" value="KAI4870815.1"/>
    <property type="molecule type" value="Genomic_DNA"/>
</dbReference>